<dbReference type="CDD" id="cd01949">
    <property type="entry name" value="GGDEF"/>
    <property type="match status" value="1"/>
</dbReference>
<dbReference type="InterPro" id="IPR029787">
    <property type="entry name" value="Nucleotide_cyclase"/>
</dbReference>
<evidence type="ECO:0000313" key="5">
    <source>
        <dbReference type="EMBL" id="PWR23637.1"/>
    </source>
</evidence>
<gene>
    <name evidence="5" type="ORF">DKG75_03465</name>
</gene>
<evidence type="ECO:0000313" key="6">
    <source>
        <dbReference type="Proteomes" id="UP000246077"/>
    </source>
</evidence>
<evidence type="ECO:0000256" key="1">
    <source>
        <dbReference type="ARBA" id="ARBA00012528"/>
    </source>
</evidence>
<reference evidence="6" key="1">
    <citation type="submission" date="2018-05" db="EMBL/GenBank/DDBJ databases">
        <title>Zavarzinia sp. HR-AS.</title>
        <authorList>
            <person name="Lee Y."/>
            <person name="Jeon C.O."/>
        </authorList>
    </citation>
    <scope>NUCLEOTIDE SEQUENCE [LARGE SCALE GENOMIC DNA]</scope>
    <source>
        <strain evidence="6">DSM 1231</strain>
    </source>
</reference>
<feature type="transmembrane region" description="Helical" evidence="3">
    <location>
        <begin position="177"/>
        <end position="196"/>
    </location>
</feature>
<sequence length="378" mass="41575">MYFRDEYSKRGFFYNAHPAVVALAAGIFACLLTFLASYLMVADLRRQLAEDMLDFSLVLAGDIQAADRLERGDMRGRPLLDFDRRILHWPDGGIEACLEGIAAWQTAARPDLTRPEAEVLARPICGGDRMSTLRGDLLETTDILIAGTGADGARQVTSLRIMRGELVPWTVLVTRPGQLAIAVWVSLTAGAFGYVVRRRQYRAYMTAREKASMDALSGVLRREEFEEKLEAAVAKIKAAGGAACLLAIDLDHFKSVNDRFGHAAGDEVIRRCGQLIGGALRAGDIIGRVGGEEFMVLLPNLPKYVAAEVADRLRKRMVSQAFTFGSETVFVSTSIGVASLMAEDTVTGLSQRADRRLYMAKRRGRNCVVWEDEGDADY</sequence>
<dbReference type="FunFam" id="3.30.70.270:FF:000001">
    <property type="entry name" value="Diguanylate cyclase domain protein"/>
    <property type="match status" value="1"/>
</dbReference>
<dbReference type="AlphaFoldDB" id="A0A317E938"/>
<evidence type="ECO:0000259" key="4">
    <source>
        <dbReference type="PROSITE" id="PS50887"/>
    </source>
</evidence>
<keyword evidence="3" id="KW-0472">Membrane</keyword>
<evidence type="ECO:0000256" key="3">
    <source>
        <dbReference type="SAM" id="Phobius"/>
    </source>
</evidence>
<name>A0A317E938_9PROT</name>
<feature type="transmembrane region" description="Helical" evidence="3">
    <location>
        <begin position="12"/>
        <end position="41"/>
    </location>
</feature>
<dbReference type="Proteomes" id="UP000246077">
    <property type="component" value="Unassembled WGS sequence"/>
</dbReference>
<dbReference type="PANTHER" id="PTHR45138:SF9">
    <property type="entry name" value="DIGUANYLATE CYCLASE DGCM-RELATED"/>
    <property type="match status" value="1"/>
</dbReference>
<evidence type="ECO:0000256" key="2">
    <source>
        <dbReference type="ARBA" id="ARBA00034247"/>
    </source>
</evidence>
<dbReference type="GO" id="GO:0052621">
    <property type="term" value="F:diguanylate cyclase activity"/>
    <property type="evidence" value="ECO:0007669"/>
    <property type="project" value="UniProtKB-EC"/>
</dbReference>
<dbReference type="NCBIfam" id="TIGR00254">
    <property type="entry name" value="GGDEF"/>
    <property type="match status" value="1"/>
</dbReference>
<comment type="catalytic activity">
    <reaction evidence="2">
        <text>2 GTP = 3',3'-c-di-GMP + 2 diphosphate</text>
        <dbReference type="Rhea" id="RHEA:24898"/>
        <dbReference type="ChEBI" id="CHEBI:33019"/>
        <dbReference type="ChEBI" id="CHEBI:37565"/>
        <dbReference type="ChEBI" id="CHEBI:58805"/>
        <dbReference type="EC" id="2.7.7.65"/>
    </reaction>
</comment>
<feature type="domain" description="GGDEF" evidence="4">
    <location>
        <begin position="241"/>
        <end position="373"/>
    </location>
</feature>
<dbReference type="InterPro" id="IPR050469">
    <property type="entry name" value="Diguanylate_Cyclase"/>
</dbReference>
<dbReference type="EC" id="2.7.7.65" evidence="1"/>
<dbReference type="SMART" id="SM00267">
    <property type="entry name" value="GGDEF"/>
    <property type="match status" value="1"/>
</dbReference>
<protein>
    <recommendedName>
        <fullName evidence="1">diguanylate cyclase</fullName>
        <ecNumber evidence="1">2.7.7.65</ecNumber>
    </recommendedName>
</protein>
<accession>A0A317E938</accession>
<keyword evidence="3" id="KW-1133">Transmembrane helix</keyword>
<proteinExistence type="predicted"/>
<dbReference type="PANTHER" id="PTHR45138">
    <property type="entry name" value="REGULATORY COMPONENTS OF SENSORY TRANSDUCTION SYSTEM"/>
    <property type="match status" value="1"/>
</dbReference>
<dbReference type="Gene3D" id="3.30.70.270">
    <property type="match status" value="1"/>
</dbReference>
<dbReference type="EMBL" id="QGLF01000001">
    <property type="protein sequence ID" value="PWR23637.1"/>
    <property type="molecule type" value="Genomic_DNA"/>
</dbReference>
<dbReference type="InterPro" id="IPR043128">
    <property type="entry name" value="Rev_trsase/Diguanyl_cyclase"/>
</dbReference>
<keyword evidence="6" id="KW-1185">Reference proteome</keyword>
<comment type="caution">
    <text evidence="5">The sequence shown here is derived from an EMBL/GenBank/DDBJ whole genome shotgun (WGS) entry which is preliminary data.</text>
</comment>
<dbReference type="Pfam" id="PF00990">
    <property type="entry name" value="GGDEF"/>
    <property type="match status" value="1"/>
</dbReference>
<dbReference type="InterPro" id="IPR000160">
    <property type="entry name" value="GGDEF_dom"/>
</dbReference>
<organism evidence="5 6">
    <name type="scientific">Zavarzinia compransoris</name>
    <dbReference type="NCBI Taxonomy" id="1264899"/>
    <lineage>
        <taxon>Bacteria</taxon>
        <taxon>Pseudomonadati</taxon>
        <taxon>Pseudomonadota</taxon>
        <taxon>Alphaproteobacteria</taxon>
        <taxon>Rhodospirillales</taxon>
        <taxon>Zavarziniaceae</taxon>
        <taxon>Zavarzinia</taxon>
    </lineage>
</organism>
<dbReference type="SUPFAM" id="SSF55073">
    <property type="entry name" value="Nucleotide cyclase"/>
    <property type="match status" value="1"/>
</dbReference>
<keyword evidence="3" id="KW-0812">Transmembrane</keyword>
<dbReference type="PROSITE" id="PS50887">
    <property type="entry name" value="GGDEF"/>
    <property type="match status" value="1"/>
</dbReference>
<dbReference type="PROSITE" id="PS51257">
    <property type="entry name" value="PROKAR_LIPOPROTEIN"/>
    <property type="match status" value="1"/>
</dbReference>